<sequence length="311" mass="35771">MSHRILSYTYDHRSDSLTAKPDQRGKKTPPNKTPEMAERQVKNFVEPLPTVPSHYCTSDSNKLYLPHEFKNKANVYRTYKNDLCSREGITPVSEKVFSSIFQNQHNIGIHSPKKDKYIICEGSKEYDKQKYSVFNSTPYESGTRNGHCYLWGKCDGKQCANEICSNVCAYPCDLPEIRMPEVKLVSLVCDSCPGQNKNWHMLAMLYRFVQQSKSVQEISITYLLPGHTYMPADSMHPVIESTHRKIIWAPSEWPTIITNSRINTSERSDIRGFPRLKRNSRNATKQCMSNVPCKTGYYPEEVNPHCSVQEL</sequence>
<comment type="caution">
    <text evidence="3">The sequence shown here is derived from an EMBL/GenBank/DDBJ whole genome shotgun (WGS) entry which is preliminary data.</text>
</comment>
<evidence type="ECO:0000313" key="4">
    <source>
        <dbReference type="Proteomes" id="UP001159363"/>
    </source>
</evidence>
<protein>
    <recommendedName>
        <fullName evidence="2">DUF7869 domain-containing protein</fullName>
    </recommendedName>
</protein>
<feature type="compositionally biased region" description="Basic and acidic residues" evidence="1">
    <location>
        <begin position="10"/>
        <end position="25"/>
    </location>
</feature>
<name>A0ABQ9GJU4_9NEOP</name>
<dbReference type="Pfam" id="PF25273">
    <property type="entry name" value="DUF7869"/>
    <property type="match status" value="1"/>
</dbReference>
<dbReference type="Proteomes" id="UP001159363">
    <property type="component" value="Chromosome 10"/>
</dbReference>
<evidence type="ECO:0000313" key="3">
    <source>
        <dbReference type="EMBL" id="KAJ8872298.1"/>
    </source>
</evidence>
<proteinExistence type="predicted"/>
<dbReference type="EMBL" id="JARBHB010000011">
    <property type="protein sequence ID" value="KAJ8872298.1"/>
    <property type="molecule type" value="Genomic_DNA"/>
</dbReference>
<keyword evidence="4" id="KW-1185">Reference proteome</keyword>
<gene>
    <name evidence="3" type="ORF">PR048_025902</name>
</gene>
<feature type="domain" description="DUF7869" evidence="2">
    <location>
        <begin position="185"/>
        <end position="244"/>
    </location>
</feature>
<evidence type="ECO:0000259" key="2">
    <source>
        <dbReference type="Pfam" id="PF25273"/>
    </source>
</evidence>
<dbReference type="InterPro" id="IPR057191">
    <property type="entry name" value="DUF7869"/>
</dbReference>
<dbReference type="PANTHER" id="PTHR10773:SF19">
    <property type="match status" value="1"/>
</dbReference>
<dbReference type="PANTHER" id="PTHR10773">
    <property type="entry name" value="DNA-DIRECTED RNA POLYMERASES I, II, AND III SUBUNIT RPABC2"/>
    <property type="match status" value="1"/>
</dbReference>
<reference evidence="3 4" key="1">
    <citation type="submission" date="2023-02" db="EMBL/GenBank/DDBJ databases">
        <title>LHISI_Scaffold_Assembly.</title>
        <authorList>
            <person name="Stuart O.P."/>
            <person name="Cleave R."/>
            <person name="Magrath M.J.L."/>
            <person name="Mikheyev A.S."/>
        </authorList>
    </citation>
    <scope>NUCLEOTIDE SEQUENCE [LARGE SCALE GENOMIC DNA]</scope>
    <source>
        <strain evidence="3">Daus_M_001</strain>
        <tissue evidence="3">Leg muscle</tissue>
    </source>
</reference>
<evidence type="ECO:0000256" key="1">
    <source>
        <dbReference type="SAM" id="MobiDB-lite"/>
    </source>
</evidence>
<accession>A0ABQ9GJU4</accession>
<feature type="region of interest" description="Disordered" evidence="1">
    <location>
        <begin position="1"/>
        <end position="37"/>
    </location>
</feature>
<organism evidence="3 4">
    <name type="scientific">Dryococelus australis</name>
    <dbReference type="NCBI Taxonomy" id="614101"/>
    <lineage>
        <taxon>Eukaryota</taxon>
        <taxon>Metazoa</taxon>
        <taxon>Ecdysozoa</taxon>
        <taxon>Arthropoda</taxon>
        <taxon>Hexapoda</taxon>
        <taxon>Insecta</taxon>
        <taxon>Pterygota</taxon>
        <taxon>Neoptera</taxon>
        <taxon>Polyneoptera</taxon>
        <taxon>Phasmatodea</taxon>
        <taxon>Verophasmatodea</taxon>
        <taxon>Anareolatae</taxon>
        <taxon>Phasmatidae</taxon>
        <taxon>Eurycanthinae</taxon>
        <taxon>Dryococelus</taxon>
    </lineage>
</organism>